<evidence type="ECO:0000256" key="5">
    <source>
        <dbReference type="ARBA" id="ARBA00023163"/>
    </source>
</evidence>
<protein>
    <submittedName>
        <fullName evidence="7">PLP-dependent aminotransferase family protein</fullName>
    </submittedName>
</protein>
<keyword evidence="5" id="KW-0804">Transcription</keyword>
<dbReference type="InterPro" id="IPR051446">
    <property type="entry name" value="HTH_trans_reg/aminotransferase"/>
</dbReference>
<dbReference type="GO" id="GO:0003700">
    <property type="term" value="F:DNA-binding transcription factor activity"/>
    <property type="evidence" value="ECO:0007669"/>
    <property type="project" value="InterPro"/>
</dbReference>
<dbReference type="RefSeq" id="WP_143490377.1">
    <property type="nucleotide sequence ID" value="NZ_VJOY01000030.1"/>
</dbReference>
<evidence type="ECO:0000256" key="3">
    <source>
        <dbReference type="ARBA" id="ARBA00023015"/>
    </source>
</evidence>
<accession>A0A553GTJ8</accession>
<dbReference type="GO" id="GO:0003677">
    <property type="term" value="F:DNA binding"/>
    <property type="evidence" value="ECO:0007669"/>
    <property type="project" value="UniProtKB-KW"/>
</dbReference>
<keyword evidence="2" id="KW-0663">Pyridoxal phosphate</keyword>
<keyword evidence="3" id="KW-0805">Transcription regulation</keyword>
<dbReference type="EMBL" id="VJOY01000030">
    <property type="protein sequence ID" value="TRX72786.1"/>
    <property type="molecule type" value="Genomic_DNA"/>
</dbReference>
<feature type="domain" description="HTH gntR-type" evidence="6">
    <location>
        <begin position="10"/>
        <end position="78"/>
    </location>
</feature>
<evidence type="ECO:0000256" key="4">
    <source>
        <dbReference type="ARBA" id="ARBA00023125"/>
    </source>
</evidence>
<dbReference type="PANTHER" id="PTHR46577">
    <property type="entry name" value="HTH-TYPE TRANSCRIPTIONAL REGULATORY PROTEIN GABR"/>
    <property type="match status" value="1"/>
</dbReference>
<dbReference type="InterPro" id="IPR036388">
    <property type="entry name" value="WH-like_DNA-bd_sf"/>
</dbReference>
<evidence type="ECO:0000256" key="1">
    <source>
        <dbReference type="ARBA" id="ARBA00005384"/>
    </source>
</evidence>
<keyword evidence="7" id="KW-0032">Aminotransferase</keyword>
<keyword evidence="8" id="KW-1185">Reference proteome</keyword>
<evidence type="ECO:0000313" key="8">
    <source>
        <dbReference type="Proteomes" id="UP000315235"/>
    </source>
</evidence>
<comment type="similarity">
    <text evidence="1">In the C-terminal section; belongs to the class-I pyridoxal-phosphate-dependent aminotransferase family.</text>
</comment>
<comment type="caution">
    <text evidence="7">The sequence shown here is derived from an EMBL/GenBank/DDBJ whole genome shotgun (WGS) entry which is preliminary data.</text>
</comment>
<dbReference type="InterPro" id="IPR015421">
    <property type="entry name" value="PyrdxlP-dep_Trfase_major"/>
</dbReference>
<dbReference type="Proteomes" id="UP000315235">
    <property type="component" value="Unassembled WGS sequence"/>
</dbReference>
<dbReference type="InterPro" id="IPR000524">
    <property type="entry name" value="Tscrpt_reg_HTH_GntR"/>
</dbReference>
<gene>
    <name evidence="7" type="ORF">FM069_21065</name>
</gene>
<reference evidence="7 8" key="1">
    <citation type="submission" date="2019-07" db="EMBL/GenBank/DDBJ databases">
        <title>Pseudomonas mangiferae sp. nov., isolated from bark of mango tree in Thailand.</title>
        <authorList>
            <person name="Srisuk N."/>
            <person name="Anurat P."/>
        </authorList>
    </citation>
    <scope>NUCLEOTIDE SEQUENCE [LARGE SCALE GENOMIC DNA]</scope>
    <source>
        <strain evidence="7 8">DMKU_BBB3-04</strain>
    </source>
</reference>
<dbReference type="AlphaFoldDB" id="A0A553GTJ8"/>
<name>A0A553GTJ8_9PSED</name>
<dbReference type="SMART" id="SM00345">
    <property type="entry name" value="HTH_GNTR"/>
    <property type="match status" value="1"/>
</dbReference>
<dbReference type="InterPro" id="IPR004839">
    <property type="entry name" value="Aminotransferase_I/II_large"/>
</dbReference>
<dbReference type="CDD" id="cd00609">
    <property type="entry name" value="AAT_like"/>
    <property type="match status" value="1"/>
</dbReference>
<proteinExistence type="inferred from homology"/>
<dbReference type="SUPFAM" id="SSF46785">
    <property type="entry name" value="Winged helix' DNA-binding domain"/>
    <property type="match status" value="1"/>
</dbReference>
<evidence type="ECO:0000256" key="2">
    <source>
        <dbReference type="ARBA" id="ARBA00022898"/>
    </source>
</evidence>
<dbReference type="GO" id="GO:0008483">
    <property type="term" value="F:transaminase activity"/>
    <property type="evidence" value="ECO:0007669"/>
    <property type="project" value="UniProtKB-KW"/>
</dbReference>
<dbReference type="CDD" id="cd07377">
    <property type="entry name" value="WHTH_GntR"/>
    <property type="match status" value="1"/>
</dbReference>
<dbReference type="Gene3D" id="3.40.640.10">
    <property type="entry name" value="Type I PLP-dependent aspartate aminotransferase-like (Major domain)"/>
    <property type="match status" value="1"/>
</dbReference>
<dbReference type="OrthoDB" id="9802328at2"/>
<keyword evidence="7" id="KW-0808">Transferase</keyword>
<evidence type="ECO:0000259" key="6">
    <source>
        <dbReference type="PROSITE" id="PS50949"/>
    </source>
</evidence>
<dbReference type="InterPro" id="IPR015424">
    <property type="entry name" value="PyrdxlP-dep_Trfase"/>
</dbReference>
<dbReference type="SUPFAM" id="SSF53383">
    <property type="entry name" value="PLP-dependent transferases"/>
    <property type="match status" value="1"/>
</dbReference>
<dbReference type="GO" id="GO:0030170">
    <property type="term" value="F:pyridoxal phosphate binding"/>
    <property type="evidence" value="ECO:0007669"/>
    <property type="project" value="InterPro"/>
</dbReference>
<dbReference type="Gene3D" id="1.10.10.10">
    <property type="entry name" value="Winged helix-like DNA-binding domain superfamily/Winged helix DNA-binding domain"/>
    <property type="match status" value="1"/>
</dbReference>
<dbReference type="InterPro" id="IPR036390">
    <property type="entry name" value="WH_DNA-bd_sf"/>
</dbReference>
<dbReference type="PROSITE" id="PS50949">
    <property type="entry name" value="HTH_GNTR"/>
    <property type="match status" value="1"/>
</dbReference>
<keyword evidence="4" id="KW-0238">DNA-binding</keyword>
<dbReference type="Pfam" id="PF00392">
    <property type="entry name" value="GntR"/>
    <property type="match status" value="1"/>
</dbReference>
<evidence type="ECO:0000313" key="7">
    <source>
        <dbReference type="EMBL" id="TRX72786.1"/>
    </source>
</evidence>
<sequence length="468" mass="51630">MLFLDPASDTPLVGQIVAGIGQAIGEQRLRPGSKLPSIRKFAQTHGVSHFTVVEAYDRLVALGHLTAQRNAGFYVRGQGGETPPEPPADEAERAEFDFDAQLLLHKVFQPLGMELRPGIGLLPEEWTDHDGLQRSLRALGRADPSRFSGYGPTKGDVRLRGRLADKLGDARIAASPDHLMLTSGASQALDLVSRYLVQRGDTVLVDEPGYHNLFLNLRLQGARLVGIPRTRDGLDLAALEEALQRHRPKVFFTNTRLQCPTGSSLSLAVAHRLLQLAERHDFLIVENDIYADLDPDGRQALAGMDQLSRVIYIGSLSKAIAPALRVGFVAAHRDLIDELVPLKMASGLTSSEITGELALDVLLQGRHRKHVKQVQDNLARAHEQVARRLEEVGLEVFVEPGAGLFLWARHRTLEDATALATRAKEEKILLAPGQLFMPDARPVPWLRFNVAHSLDDRLYRFLERQSGA</sequence>
<organism evidence="7 8">
    <name type="scientific">Pseudomonas mangiferae</name>
    <dbReference type="NCBI Taxonomy" id="2593654"/>
    <lineage>
        <taxon>Bacteria</taxon>
        <taxon>Pseudomonadati</taxon>
        <taxon>Pseudomonadota</taxon>
        <taxon>Gammaproteobacteria</taxon>
        <taxon>Pseudomonadales</taxon>
        <taxon>Pseudomonadaceae</taxon>
        <taxon>Pseudomonas</taxon>
    </lineage>
</organism>
<dbReference type="Pfam" id="PF00155">
    <property type="entry name" value="Aminotran_1_2"/>
    <property type="match status" value="1"/>
</dbReference>
<dbReference type="PANTHER" id="PTHR46577:SF2">
    <property type="entry name" value="TRANSCRIPTIONAL REGULATORY PROTEIN"/>
    <property type="match status" value="1"/>
</dbReference>